<comment type="caution">
    <text evidence="3">The sequence shown here is derived from an EMBL/GenBank/DDBJ whole genome shotgun (WGS) entry which is preliminary data.</text>
</comment>
<name>A0AAV9GR72_9PEZI</name>
<feature type="region of interest" description="Disordered" evidence="1">
    <location>
        <begin position="64"/>
        <end position="127"/>
    </location>
</feature>
<sequence length="747" mass="81736">MAFNKYRRLQAFEEFEQVIRSYDGKNGGSLNPHRLFGYFHGPIPNYNHGWWPVGVVAAIDITEEKNSEAPNTDRPASQTRSGKIQDRQEQCAESQSRRNLPSADTCDPGTPAPYVTSHERSRGVNGHGKAGAARLALVHWVVSGGWRDARYETRPDVKAEIHDVKLIADIAEHIATNDEVFAGKWGTEFNRPEHRRRPAADSAACFASSVGTQHCSIVVKQEQEPRFTLAPDSESDEESVEVNDDSDSTNDHEDDADWDAKEDVEGESEADSDEERNASRRSVSPSSSDIIVLSERPARKSHATNVPANDKGKEKAMLKQGSSRRKRADTAGRAAPGAKKARGGENDQRSRLGGNDCSSTLAAAEILRETVCPGLTVAIGLLGRVAQLDPAIGSDLRKSLDNWGNLKRHLIDVHFDLRANLGFTGIRREMERTASLNAMLRWVLCGGWRDADFKTEPDHIINHSVPEASYAERLAEAAEEIARNDPAFARKFGTEFNRRGDRTRARNRQAPAFIPNAASSAPPRYVRPRRGPSRNMDMDMDESGADSVLTSSGSELTFEGEAEGSSLPAEDRMDMPLVIKEEDSMDKPLVVKEEGSMNKPLVTKEEDSSGDEDVDRDEQLHADKDVTGSSAASKPSRLNKGKGKAGDISANEPAPRQNLRVQQLLRAAPPISRKRGAEAEVSGGSATRAKARRIEQEDSSEDADSASYDAVLATLATTAASLAATASGLIEAVAGLRRSRRRRSRRH</sequence>
<feature type="region of interest" description="Disordered" evidence="1">
    <location>
        <begin position="222"/>
        <end position="354"/>
    </location>
</feature>
<feature type="region of interest" description="Disordered" evidence="1">
    <location>
        <begin position="581"/>
        <end position="705"/>
    </location>
</feature>
<gene>
    <name evidence="3" type="ORF">QBC34DRAFT_493738</name>
</gene>
<feature type="transmembrane region" description="Helical" evidence="2">
    <location>
        <begin position="710"/>
        <end position="736"/>
    </location>
</feature>
<keyword evidence="4" id="KW-1185">Reference proteome</keyword>
<keyword evidence="2" id="KW-0812">Transmembrane</keyword>
<evidence type="ECO:0000256" key="2">
    <source>
        <dbReference type="SAM" id="Phobius"/>
    </source>
</evidence>
<keyword evidence="2" id="KW-1133">Transmembrane helix</keyword>
<feature type="compositionally biased region" description="Basic and acidic residues" evidence="1">
    <location>
        <begin position="581"/>
        <end position="607"/>
    </location>
</feature>
<feature type="compositionally biased region" description="Acidic residues" evidence="1">
    <location>
        <begin position="233"/>
        <end position="257"/>
    </location>
</feature>
<feature type="compositionally biased region" description="Acidic residues" evidence="1">
    <location>
        <begin position="264"/>
        <end position="274"/>
    </location>
</feature>
<feature type="compositionally biased region" description="Polar residues" evidence="1">
    <location>
        <begin position="68"/>
        <end position="82"/>
    </location>
</feature>
<reference evidence="3" key="2">
    <citation type="submission" date="2023-05" db="EMBL/GenBank/DDBJ databases">
        <authorList>
            <consortium name="Lawrence Berkeley National Laboratory"/>
            <person name="Steindorff A."/>
            <person name="Hensen N."/>
            <person name="Bonometti L."/>
            <person name="Westerberg I."/>
            <person name="Brannstrom I.O."/>
            <person name="Guillou S."/>
            <person name="Cros-Aarteil S."/>
            <person name="Calhoun S."/>
            <person name="Haridas S."/>
            <person name="Kuo A."/>
            <person name="Mondo S."/>
            <person name="Pangilinan J."/>
            <person name="Riley R."/>
            <person name="Labutti K."/>
            <person name="Andreopoulos B."/>
            <person name="Lipzen A."/>
            <person name="Chen C."/>
            <person name="Yanf M."/>
            <person name="Daum C."/>
            <person name="Ng V."/>
            <person name="Clum A."/>
            <person name="Ohm R."/>
            <person name="Martin F."/>
            <person name="Silar P."/>
            <person name="Natvig D."/>
            <person name="Lalanne C."/>
            <person name="Gautier V."/>
            <person name="Ament-Velasquez S.L."/>
            <person name="Kruys A."/>
            <person name="Hutchinson M.I."/>
            <person name="Powell A.J."/>
            <person name="Barry K."/>
            <person name="Miller A.N."/>
            <person name="Grigoriev I.V."/>
            <person name="Debuchy R."/>
            <person name="Gladieux P."/>
            <person name="Thoren M.H."/>
            <person name="Johannesson H."/>
        </authorList>
    </citation>
    <scope>NUCLEOTIDE SEQUENCE</scope>
    <source>
        <strain evidence="3">PSN243</strain>
    </source>
</reference>
<protein>
    <submittedName>
        <fullName evidence="3">Uncharacterized protein</fullName>
    </submittedName>
</protein>
<organism evidence="3 4">
    <name type="scientific">Podospora aff. communis PSN243</name>
    <dbReference type="NCBI Taxonomy" id="3040156"/>
    <lineage>
        <taxon>Eukaryota</taxon>
        <taxon>Fungi</taxon>
        <taxon>Dikarya</taxon>
        <taxon>Ascomycota</taxon>
        <taxon>Pezizomycotina</taxon>
        <taxon>Sordariomycetes</taxon>
        <taxon>Sordariomycetidae</taxon>
        <taxon>Sordariales</taxon>
        <taxon>Podosporaceae</taxon>
        <taxon>Podospora</taxon>
    </lineage>
</organism>
<reference evidence="3" key="1">
    <citation type="journal article" date="2023" name="Mol. Phylogenet. Evol.">
        <title>Genome-scale phylogeny and comparative genomics of the fungal order Sordariales.</title>
        <authorList>
            <person name="Hensen N."/>
            <person name="Bonometti L."/>
            <person name="Westerberg I."/>
            <person name="Brannstrom I.O."/>
            <person name="Guillou S."/>
            <person name="Cros-Aarteil S."/>
            <person name="Calhoun S."/>
            <person name="Haridas S."/>
            <person name="Kuo A."/>
            <person name="Mondo S."/>
            <person name="Pangilinan J."/>
            <person name="Riley R."/>
            <person name="LaButti K."/>
            <person name="Andreopoulos B."/>
            <person name="Lipzen A."/>
            <person name="Chen C."/>
            <person name="Yan M."/>
            <person name="Daum C."/>
            <person name="Ng V."/>
            <person name="Clum A."/>
            <person name="Steindorff A."/>
            <person name="Ohm R.A."/>
            <person name="Martin F."/>
            <person name="Silar P."/>
            <person name="Natvig D.O."/>
            <person name="Lalanne C."/>
            <person name="Gautier V."/>
            <person name="Ament-Velasquez S.L."/>
            <person name="Kruys A."/>
            <person name="Hutchinson M.I."/>
            <person name="Powell A.J."/>
            <person name="Barry K."/>
            <person name="Miller A.N."/>
            <person name="Grigoriev I.V."/>
            <person name="Debuchy R."/>
            <person name="Gladieux P."/>
            <person name="Hiltunen Thoren M."/>
            <person name="Johannesson H."/>
        </authorList>
    </citation>
    <scope>NUCLEOTIDE SEQUENCE</scope>
    <source>
        <strain evidence="3">PSN243</strain>
    </source>
</reference>
<evidence type="ECO:0000313" key="3">
    <source>
        <dbReference type="EMBL" id="KAK4450444.1"/>
    </source>
</evidence>
<proteinExistence type="predicted"/>
<evidence type="ECO:0000313" key="4">
    <source>
        <dbReference type="Proteomes" id="UP001321760"/>
    </source>
</evidence>
<feature type="compositionally biased region" description="Basic and acidic residues" evidence="1">
    <location>
        <begin position="617"/>
        <end position="626"/>
    </location>
</feature>
<accession>A0AAV9GR72</accession>
<dbReference type="AlphaFoldDB" id="A0AAV9GR72"/>
<feature type="region of interest" description="Disordered" evidence="1">
    <location>
        <begin position="515"/>
        <end position="551"/>
    </location>
</feature>
<evidence type="ECO:0000256" key="1">
    <source>
        <dbReference type="SAM" id="MobiDB-lite"/>
    </source>
</evidence>
<feature type="compositionally biased region" description="Low complexity" evidence="1">
    <location>
        <begin position="280"/>
        <end position="294"/>
    </location>
</feature>
<keyword evidence="2" id="KW-0472">Membrane</keyword>
<dbReference type="EMBL" id="MU865932">
    <property type="protein sequence ID" value="KAK4450444.1"/>
    <property type="molecule type" value="Genomic_DNA"/>
</dbReference>
<dbReference type="Proteomes" id="UP001321760">
    <property type="component" value="Unassembled WGS sequence"/>
</dbReference>